<dbReference type="InterPro" id="IPR036271">
    <property type="entry name" value="Tet_transcr_reg_TetR-rel_C_sf"/>
</dbReference>
<keyword evidence="8" id="KW-1185">Reference proteome</keyword>
<dbReference type="InterPro" id="IPR001647">
    <property type="entry name" value="HTH_TetR"/>
</dbReference>
<evidence type="ECO:0000256" key="3">
    <source>
        <dbReference type="ARBA" id="ARBA00023163"/>
    </source>
</evidence>
<proteinExistence type="predicted"/>
<feature type="region of interest" description="Disordered" evidence="5">
    <location>
        <begin position="103"/>
        <end position="193"/>
    </location>
</feature>
<dbReference type="PANTHER" id="PTHR30055">
    <property type="entry name" value="HTH-TYPE TRANSCRIPTIONAL REGULATOR RUTR"/>
    <property type="match status" value="1"/>
</dbReference>
<dbReference type="SUPFAM" id="SSF46689">
    <property type="entry name" value="Homeodomain-like"/>
    <property type="match status" value="1"/>
</dbReference>
<feature type="domain" description="HTH tetR-type" evidence="6">
    <location>
        <begin position="6"/>
        <end position="65"/>
    </location>
</feature>
<dbReference type="PANTHER" id="PTHR30055:SF234">
    <property type="entry name" value="HTH-TYPE TRANSCRIPTIONAL REGULATOR BETI"/>
    <property type="match status" value="1"/>
</dbReference>
<sequence length="262" mass="25784">MRADARRNYEQILAAAEAEVARAGADASLEEIARRAGVGSATLHRHFPSRQSLLEAVFHDRVVALCDRAHQLAAAGDDPGRALADWLRELAAYGATTRGLAKSLLGGTPSGPSGTPNGPSGTPSTTASGPSSTPSTTAGGPGGTPGTTANGPSSTPNTTAGGPGGTPGTTANGPSGTPNTTANGPGGSPSTTASTCEALLVEAGDELLRPAQAAGAVRPEVTIVDLLTLVNAVSLATETSPDAGAEAARLATLALDGVRPRL</sequence>
<keyword evidence="1" id="KW-0805">Transcription regulation</keyword>
<dbReference type="EMBL" id="JAHKKG010000015">
    <property type="protein sequence ID" value="MBU2669687.1"/>
    <property type="molecule type" value="Genomic_DNA"/>
</dbReference>
<dbReference type="InterPro" id="IPR049445">
    <property type="entry name" value="TetR_SbtR-like_C"/>
</dbReference>
<evidence type="ECO:0000259" key="6">
    <source>
        <dbReference type="PROSITE" id="PS50977"/>
    </source>
</evidence>
<dbReference type="PROSITE" id="PS50977">
    <property type="entry name" value="HTH_TETR_2"/>
    <property type="match status" value="1"/>
</dbReference>
<feature type="compositionally biased region" description="Low complexity" evidence="5">
    <location>
        <begin position="146"/>
        <end position="160"/>
    </location>
</feature>
<evidence type="ECO:0000256" key="4">
    <source>
        <dbReference type="PROSITE-ProRule" id="PRU00335"/>
    </source>
</evidence>
<comment type="caution">
    <text evidence="7">The sequence shown here is derived from an EMBL/GenBank/DDBJ whole genome shotgun (WGS) entry which is preliminary data.</text>
</comment>
<keyword evidence="3" id="KW-0804">Transcription</keyword>
<keyword evidence="2 4" id="KW-0238">DNA-binding</keyword>
<name>A0ABS5Z1W9_9ACTN</name>
<dbReference type="SUPFAM" id="SSF48498">
    <property type="entry name" value="Tetracyclin repressor-like, C-terminal domain"/>
    <property type="match status" value="1"/>
</dbReference>
<dbReference type="PRINTS" id="PR00455">
    <property type="entry name" value="HTHTETR"/>
</dbReference>
<feature type="compositionally biased region" description="Low complexity" evidence="5">
    <location>
        <begin position="168"/>
        <end position="183"/>
    </location>
</feature>
<dbReference type="Proteomes" id="UP001519654">
    <property type="component" value="Unassembled WGS sequence"/>
</dbReference>
<gene>
    <name evidence="7" type="ORF">KOI35_39880</name>
</gene>
<evidence type="ECO:0000313" key="8">
    <source>
        <dbReference type="Proteomes" id="UP001519654"/>
    </source>
</evidence>
<dbReference type="Gene3D" id="1.10.357.10">
    <property type="entry name" value="Tetracycline Repressor, domain 2"/>
    <property type="match status" value="2"/>
</dbReference>
<evidence type="ECO:0000256" key="1">
    <source>
        <dbReference type="ARBA" id="ARBA00023015"/>
    </source>
</evidence>
<dbReference type="InterPro" id="IPR009057">
    <property type="entry name" value="Homeodomain-like_sf"/>
</dbReference>
<organism evidence="7 8">
    <name type="scientific">Paractinoplanes bogorensis</name>
    <dbReference type="NCBI Taxonomy" id="1610840"/>
    <lineage>
        <taxon>Bacteria</taxon>
        <taxon>Bacillati</taxon>
        <taxon>Actinomycetota</taxon>
        <taxon>Actinomycetes</taxon>
        <taxon>Micromonosporales</taxon>
        <taxon>Micromonosporaceae</taxon>
        <taxon>Paractinoplanes</taxon>
    </lineage>
</organism>
<feature type="compositionally biased region" description="Low complexity" evidence="5">
    <location>
        <begin position="106"/>
        <end position="138"/>
    </location>
</feature>
<feature type="DNA-binding region" description="H-T-H motif" evidence="4">
    <location>
        <begin position="28"/>
        <end position="47"/>
    </location>
</feature>
<protein>
    <submittedName>
        <fullName evidence="7">TetR/AcrR family transcriptional regulator</fullName>
    </submittedName>
</protein>
<evidence type="ECO:0000256" key="5">
    <source>
        <dbReference type="SAM" id="MobiDB-lite"/>
    </source>
</evidence>
<reference evidence="7 8" key="1">
    <citation type="submission" date="2021-06" db="EMBL/GenBank/DDBJ databases">
        <title>Actinoplanes lichenicola sp. nov., and Actinoplanes ovalisporus sp. nov., isolated from lichen in Thailand.</title>
        <authorList>
            <person name="Saeng-In P."/>
            <person name="Kanchanasin P."/>
            <person name="Yuki M."/>
            <person name="Kudo T."/>
            <person name="Ohkuma M."/>
            <person name="Phongsopitanun W."/>
            <person name="Tanasupawat S."/>
        </authorList>
    </citation>
    <scope>NUCLEOTIDE SEQUENCE [LARGE SCALE GENOMIC DNA]</scope>
    <source>
        <strain evidence="7 8">NBRC 110975</strain>
    </source>
</reference>
<dbReference type="Pfam" id="PF21597">
    <property type="entry name" value="TetR_C_43"/>
    <property type="match status" value="1"/>
</dbReference>
<evidence type="ECO:0000313" key="7">
    <source>
        <dbReference type="EMBL" id="MBU2669687.1"/>
    </source>
</evidence>
<accession>A0ABS5Z1W9</accession>
<dbReference type="Pfam" id="PF00440">
    <property type="entry name" value="TetR_N"/>
    <property type="match status" value="1"/>
</dbReference>
<evidence type="ECO:0000256" key="2">
    <source>
        <dbReference type="ARBA" id="ARBA00023125"/>
    </source>
</evidence>
<dbReference type="InterPro" id="IPR050109">
    <property type="entry name" value="HTH-type_TetR-like_transc_reg"/>
</dbReference>